<evidence type="ECO:0000313" key="9">
    <source>
        <dbReference type="EMBL" id="EPQ29187.1"/>
    </source>
</evidence>
<reference evidence="9 10" key="1">
    <citation type="journal article" date="2013" name="Plant Cell">
        <title>The transition from a phytopathogenic smut ancestor to an anamorphic biocontrol agent deciphered by comparative whole-genome analysis.</title>
        <authorList>
            <person name="Lefebvre F."/>
            <person name="Joly D.L."/>
            <person name="Labbe C."/>
            <person name="Teichmann B."/>
            <person name="Linning R."/>
            <person name="Belzile F."/>
            <person name="Bakkeren G."/>
            <person name="Belanger R.R."/>
        </authorList>
    </citation>
    <scope>NUCLEOTIDE SEQUENCE [LARGE SCALE GENOMIC DNA]</scope>
    <source>
        <strain evidence="9 10">PF-1</strain>
    </source>
</reference>
<dbReference type="eggNOG" id="KOG4623">
    <property type="taxonomic scope" value="Eukaryota"/>
</dbReference>
<feature type="region of interest" description="Disordered" evidence="6">
    <location>
        <begin position="105"/>
        <end position="137"/>
    </location>
</feature>
<dbReference type="GO" id="GO:0034992">
    <property type="term" value="C:microtubule organizing center attachment site"/>
    <property type="evidence" value="ECO:0007669"/>
    <property type="project" value="TreeGrafter"/>
</dbReference>
<feature type="transmembrane region" description="Helical" evidence="7">
    <location>
        <begin position="294"/>
        <end position="311"/>
    </location>
</feature>
<accession>A0A061H8H4</accession>
<feature type="transmembrane region" description="Helical" evidence="7">
    <location>
        <begin position="387"/>
        <end position="405"/>
    </location>
</feature>
<dbReference type="GO" id="GO:0005637">
    <property type="term" value="C:nuclear inner membrane"/>
    <property type="evidence" value="ECO:0007669"/>
    <property type="project" value="UniProtKB-SubCell"/>
</dbReference>
<name>A0A061H8H4_9BASI</name>
<feature type="region of interest" description="Disordered" evidence="6">
    <location>
        <begin position="241"/>
        <end position="277"/>
    </location>
</feature>
<proteinExistence type="predicted"/>
<dbReference type="Pfam" id="PF09779">
    <property type="entry name" value="Ima1_N"/>
    <property type="match status" value="1"/>
</dbReference>
<feature type="compositionally biased region" description="Acidic residues" evidence="6">
    <location>
        <begin position="565"/>
        <end position="577"/>
    </location>
</feature>
<dbReference type="AlphaFoldDB" id="A0A061H8H4"/>
<dbReference type="InterPro" id="IPR042321">
    <property type="entry name" value="Ima1"/>
</dbReference>
<evidence type="ECO:0000313" key="10">
    <source>
        <dbReference type="Proteomes" id="UP000053664"/>
    </source>
</evidence>
<feature type="compositionally biased region" description="Gly residues" evidence="6">
    <location>
        <begin position="667"/>
        <end position="682"/>
    </location>
</feature>
<protein>
    <recommendedName>
        <fullName evidence="8">Ima1 N-terminal domain-containing protein</fullName>
    </recommendedName>
</protein>
<feature type="compositionally biased region" description="Basic and acidic residues" evidence="6">
    <location>
        <begin position="540"/>
        <end position="549"/>
    </location>
</feature>
<evidence type="ECO:0000256" key="5">
    <source>
        <dbReference type="ARBA" id="ARBA00023242"/>
    </source>
</evidence>
<evidence type="ECO:0000259" key="8">
    <source>
        <dbReference type="Pfam" id="PF09779"/>
    </source>
</evidence>
<evidence type="ECO:0000256" key="2">
    <source>
        <dbReference type="ARBA" id="ARBA00022692"/>
    </source>
</evidence>
<evidence type="ECO:0000256" key="6">
    <source>
        <dbReference type="SAM" id="MobiDB-lite"/>
    </source>
</evidence>
<evidence type="ECO:0000256" key="3">
    <source>
        <dbReference type="ARBA" id="ARBA00022989"/>
    </source>
</evidence>
<comment type="subcellular location">
    <subcellularLocation>
        <location evidence="1">Nucleus inner membrane</location>
        <topology evidence="1">Multi-pass membrane protein</topology>
    </subcellularLocation>
</comment>
<evidence type="ECO:0000256" key="1">
    <source>
        <dbReference type="ARBA" id="ARBA00004473"/>
    </source>
</evidence>
<feature type="region of interest" description="Disordered" evidence="6">
    <location>
        <begin position="516"/>
        <end position="611"/>
    </location>
</feature>
<feature type="transmembrane region" description="Helical" evidence="7">
    <location>
        <begin position="331"/>
        <end position="351"/>
    </location>
</feature>
<evidence type="ECO:0000256" key="4">
    <source>
        <dbReference type="ARBA" id="ARBA00023136"/>
    </source>
</evidence>
<dbReference type="Proteomes" id="UP000053664">
    <property type="component" value="Unassembled WGS sequence"/>
</dbReference>
<dbReference type="InterPro" id="IPR018617">
    <property type="entry name" value="Ima1_N"/>
</dbReference>
<dbReference type="HOGENOM" id="CLU_398551_0_0_1"/>
<dbReference type="RefSeq" id="XP_007879182.1">
    <property type="nucleotide sequence ID" value="XM_007880991.1"/>
</dbReference>
<dbReference type="GO" id="GO:0044732">
    <property type="term" value="C:mitotic spindle pole body"/>
    <property type="evidence" value="ECO:0007669"/>
    <property type="project" value="TreeGrafter"/>
</dbReference>
<sequence>MLRSLFRSSSTAYPQRQCFFCLTTSVILPPYDGSSGTADLAGGTRDPAASTSALTISTGTPESWFCSSCHCHNTFHPDGSFHDQWTRPMWDEQWNRDRSQLLKHRTPRAAAGPAPGADGTSAPQPREQQQQQQQHYQLNGSAFPQQSNAYDGDGRPTFCHTCQTNQTLQMNLLADYIPDEHDPEYAQKVRDLPAYTASIAARYPSVCERCAPAVQETILQRDQMARSWSLAQWLAGKKGSGKAAGISNPHGGRLPIGSSGPPAQHGGAEHPASRSATRPAAAGTGLAWAYRGSCWLLGTAAVFAGYAFAALRPLVVREWLMIADYLVHEEPLSMASIATLGGLVVLVKALLTGHGWDPTARRVAKARQRGVRPETLGLEQWWSFQQAVLLLRLAILGAVVVWLAASSWTSLPLISSMSEQAIRTSGAAAVSTDVLLVALSLCRLRVRMPPALRLVSRPLSVSTSRRPEAASLDPADEAFRSLSLAEQRHGLAQQPISHHQPRRWDGQLVPMLQAAAPASTAAGRRAPDPWPSSHAPSALVRDRDGDEIMHYSPPPDGLQALDENPSFDDDDDDDGDDDRLPASMVAATSSNAGRSWQPNPHLWSKGSRSGTMEMRNVATARARPTEAYDFKLGPQQFWGPENPTGLEDVFGKAIKLVDDDDDDGGGKDNGPGQDGDGGGGGKGWKRFLGLG</sequence>
<dbReference type="GO" id="GO:0071765">
    <property type="term" value="P:nuclear inner membrane organization"/>
    <property type="evidence" value="ECO:0007669"/>
    <property type="project" value="InterPro"/>
</dbReference>
<gene>
    <name evidence="9" type="ORF">PFL1_03474</name>
</gene>
<dbReference type="GO" id="GO:0034506">
    <property type="term" value="C:chromosome, centromeric core domain"/>
    <property type="evidence" value="ECO:0007669"/>
    <property type="project" value="TreeGrafter"/>
</dbReference>
<keyword evidence="2 7" id="KW-0812">Transmembrane</keyword>
<feature type="compositionally biased region" description="Polar residues" evidence="6">
    <location>
        <begin position="586"/>
        <end position="598"/>
    </location>
</feature>
<feature type="domain" description="Ima1 N-terminal" evidence="8">
    <location>
        <begin position="58"/>
        <end position="214"/>
    </location>
</feature>
<organism evidence="9 10">
    <name type="scientific">Pseudozyma flocculosa PF-1</name>
    <dbReference type="NCBI Taxonomy" id="1277687"/>
    <lineage>
        <taxon>Eukaryota</taxon>
        <taxon>Fungi</taxon>
        <taxon>Dikarya</taxon>
        <taxon>Basidiomycota</taxon>
        <taxon>Ustilaginomycotina</taxon>
        <taxon>Ustilaginomycetes</taxon>
        <taxon>Ustilaginales</taxon>
        <taxon>Ustilaginaceae</taxon>
        <taxon>Pseudozyma</taxon>
    </lineage>
</organism>
<feature type="region of interest" description="Disordered" evidence="6">
    <location>
        <begin position="655"/>
        <end position="691"/>
    </location>
</feature>
<evidence type="ECO:0000256" key="7">
    <source>
        <dbReference type="SAM" id="Phobius"/>
    </source>
</evidence>
<keyword evidence="5" id="KW-0539">Nucleus</keyword>
<dbReference type="PANTHER" id="PTHR28538">
    <property type="entry name" value="INTEGRAL INNER NUCLEAR MEMBRANE PROTEIN IMA1"/>
    <property type="match status" value="1"/>
</dbReference>
<feature type="compositionally biased region" description="Low complexity" evidence="6">
    <location>
        <begin position="109"/>
        <end position="134"/>
    </location>
</feature>
<keyword evidence="4 7" id="KW-0472">Membrane</keyword>
<keyword evidence="3 7" id="KW-1133">Transmembrane helix</keyword>
<dbReference type="KEGG" id="pfp:PFL1_03474"/>
<dbReference type="OrthoDB" id="5966927at2759"/>
<dbReference type="PANTHER" id="PTHR28538:SF1">
    <property type="entry name" value="INTEGRAL INNER NUCLEAR MEMBRANE PROTEIN IMA1"/>
    <property type="match status" value="1"/>
</dbReference>
<dbReference type="GeneID" id="19317584"/>
<dbReference type="EMBL" id="KE361632">
    <property type="protein sequence ID" value="EPQ29187.1"/>
    <property type="molecule type" value="Genomic_DNA"/>
</dbReference>